<sequence length="300" mass="33759">MNAYLITDEMVRMTMLTVCESFPALRIYAGEHISMPVQHELLQSCDDRWVIVRSCAYSGRYGNVRIPKRIVEEILAGNTTLQIGYADVKHNLVPLQLIDSRISEDRKATHKLAVCVGPLVQVTDWTQLVRFMEAWIAHGATKFFIILQSSSEEFDAMLRIYENDVHIDVERVHWGLLPIATNTTPQDDPNGQIYLGEQIIAINDCLLRARGQARYVASTDLDEMFVIRANSTLLETVNELVVASPDAGAVIFRSSYGTFPMILLPEKIKVAVAHVVNKMEDSKSSSIVVDPEVGQIYHLR</sequence>
<keyword evidence="4 8" id="KW-0808">Transferase</keyword>
<evidence type="ECO:0000256" key="3">
    <source>
        <dbReference type="ARBA" id="ARBA00022676"/>
    </source>
</evidence>
<dbReference type="Proteomes" id="UP000031036">
    <property type="component" value="Unassembled WGS sequence"/>
</dbReference>
<accession>A0A0B2VW16</accession>
<comment type="similarity">
    <text evidence="2 8">Belongs to the glycosyltransferase 92 family.</text>
</comment>
<dbReference type="InterPro" id="IPR008166">
    <property type="entry name" value="Glyco_transf_92"/>
</dbReference>
<keyword evidence="5" id="KW-0812">Transmembrane</keyword>
<gene>
    <name evidence="9" type="primary">ZK381.2</name>
    <name evidence="9" type="ORF">Tcan_04254</name>
</gene>
<comment type="caution">
    <text evidence="9">The sequence shown here is derived from an EMBL/GenBank/DDBJ whole genome shotgun (WGS) entry which is preliminary data.</text>
</comment>
<dbReference type="OrthoDB" id="2526284at2759"/>
<dbReference type="GO" id="GO:0005737">
    <property type="term" value="C:cytoplasm"/>
    <property type="evidence" value="ECO:0007669"/>
    <property type="project" value="TreeGrafter"/>
</dbReference>
<evidence type="ECO:0000256" key="1">
    <source>
        <dbReference type="ARBA" id="ARBA00004167"/>
    </source>
</evidence>
<evidence type="ECO:0000256" key="5">
    <source>
        <dbReference type="ARBA" id="ARBA00022692"/>
    </source>
</evidence>
<keyword evidence="7" id="KW-0472">Membrane</keyword>
<evidence type="ECO:0000256" key="8">
    <source>
        <dbReference type="RuleBase" id="RU366017"/>
    </source>
</evidence>
<reference evidence="9 10" key="1">
    <citation type="submission" date="2014-11" db="EMBL/GenBank/DDBJ databases">
        <title>Genetic blueprint of the zoonotic pathogen Toxocara canis.</title>
        <authorList>
            <person name="Zhu X.-Q."/>
            <person name="Korhonen P.K."/>
            <person name="Cai H."/>
            <person name="Young N.D."/>
            <person name="Nejsum P."/>
            <person name="von Samson-Himmelstjerna G."/>
            <person name="Boag P.R."/>
            <person name="Tan P."/>
            <person name="Li Q."/>
            <person name="Min J."/>
            <person name="Yang Y."/>
            <person name="Wang X."/>
            <person name="Fang X."/>
            <person name="Hall R.S."/>
            <person name="Hofmann A."/>
            <person name="Sternberg P.W."/>
            <person name="Jex A.R."/>
            <person name="Gasser R.B."/>
        </authorList>
    </citation>
    <scope>NUCLEOTIDE SEQUENCE [LARGE SCALE GENOMIC DNA]</scope>
    <source>
        <strain evidence="9">PN_DK_2014</strain>
    </source>
</reference>
<protein>
    <recommendedName>
        <fullName evidence="8">Glycosyltransferase family 92 protein</fullName>
        <ecNumber evidence="8">2.4.1.-</ecNumber>
    </recommendedName>
</protein>
<evidence type="ECO:0000313" key="9">
    <source>
        <dbReference type="EMBL" id="KHN85145.1"/>
    </source>
</evidence>
<name>A0A0B2VW16_TOXCA</name>
<evidence type="ECO:0000313" key="10">
    <source>
        <dbReference type="Proteomes" id="UP000031036"/>
    </source>
</evidence>
<dbReference type="PANTHER" id="PTHR21461">
    <property type="entry name" value="GLYCOSYLTRANSFERASE FAMILY 92 PROTEIN"/>
    <property type="match status" value="1"/>
</dbReference>
<dbReference type="EMBL" id="JPKZ01000852">
    <property type="protein sequence ID" value="KHN85145.1"/>
    <property type="molecule type" value="Genomic_DNA"/>
</dbReference>
<evidence type="ECO:0000256" key="6">
    <source>
        <dbReference type="ARBA" id="ARBA00022989"/>
    </source>
</evidence>
<organism evidence="9 10">
    <name type="scientific">Toxocara canis</name>
    <name type="common">Canine roundworm</name>
    <dbReference type="NCBI Taxonomy" id="6265"/>
    <lineage>
        <taxon>Eukaryota</taxon>
        <taxon>Metazoa</taxon>
        <taxon>Ecdysozoa</taxon>
        <taxon>Nematoda</taxon>
        <taxon>Chromadorea</taxon>
        <taxon>Rhabditida</taxon>
        <taxon>Spirurina</taxon>
        <taxon>Ascaridomorpha</taxon>
        <taxon>Ascaridoidea</taxon>
        <taxon>Toxocaridae</taxon>
        <taxon>Toxocara</taxon>
    </lineage>
</organism>
<dbReference type="AlphaFoldDB" id="A0A0B2VW16"/>
<keyword evidence="10" id="KW-1185">Reference proteome</keyword>
<evidence type="ECO:0000256" key="2">
    <source>
        <dbReference type="ARBA" id="ARBA00007647"/>
    </source>
</evidence>
<keyword evidence="6" id="KW-1133">Transmembrane helix</keyword>
<comment type="subcellular location">
    <subcellularLocation>
        <location evidence="1">Membrane</location>
        <topology evidence="1">Single-pass membrane protein</topology>
    </subcellularLocation>
</comment>
<keyword evidence="3 8" id="KW-0328">Glycosyltransferase</keyword>
<evidence type="ECO:0000256" key="7">
    <source>
        <dbReference type="ARBA" id="ARBA00023136"/>
    </source>
</evidence>
<evidence type="ECO:0000256" key="4">
    <source>
        <dbReference type="ARBA" id="ARBA00022679"/>
    </source>
</evidence>
<dbReference type="PANTHER" id="PTHR21461:SF80">
    <property type="entry name" value="GLYCOSYLTRANSFERASE FAMILY 92 PROTEIN"/>
    <property type="match status" value="1"/>
</dbReference>
<dbReference type="EC" id="2.4.1.-" evidence="8"/>
<dbReference type="GO" id="GO:0016020">
    <property type="term" value="C:membrane"/>
    <property type="evidence" value="ECO:0007669"/>
    <property type="project" value="UniProtKB-SubCell"/>
</dbReference>
<dbReference type="GO" id="GO:0016757">
    <property type="term" value="F:glycosyltransferase activity"/>
    <property type="evidence" value="ECO:0007669"/>
    <property type="project" value="UniProtKB-UniRule"/>
</dbReference>
<dbReference type="Pfam" id="PF01697">
    <property type="entry name" value="Glyco_transf_92"/>
    <property type="match status" value="1"/>
</dbReference>
<proteinExistence type="inferred from homology"/>